<reference evidence="8" key="1">
    <citation type="submission" date="2010-08" db="EMBL/GenBank/DDBJ databases">
        <authorList>
            <consortium name="Caenorhabditis japonica Sequencing Consortium"/>
            <person name="Wilson R.K."/>
        </authorList>
    </citation>
    <scope>NUCLEOTIDE SEQUENCE [LARGE SCALE GENOMIC DNA]</scope>
    <source>
        <strain evidence="8">DF5081</strain>
    </source>
</reference>
<dbReference type="GO" id="GO:0046872">
    <property type="term" value="F:metal ion binding"/>
    <property type="evidence" value="ECO:0007669"/>
    <property type="project" value="UniProtKB-KW"/>
</dbReference>
<dbReference type="InterPro" id="IPR004910">
    <property type="entry name" value="Yippee/Mis18/Cereblon"/>
</dbReference>
<dbReference type="Pfam" id="PF03226">
    <property type="entry name" value="Yippee-Mis18"/>
    <property type="match status" value="1"/>
</dbReference>
<keyword evidence="2" id="KW-0479">Metal-binding</keyword>
<evidence type="ECO:0000313" key="7">
    <source>
        <dbReference type="EnsemblMetazoa" id="CJA10143.1"/>
    </source>
</evidence>
<organism evidence="7 8">
    <name type="scientific">Caenorhabditis japonica</name>
    <dbReference type="NCBI Taxonomy" id="281687"/>
    <lineage>
        <taxon>Eukaryota</taxon>
        <taxon>Metazoa</taxon>
        <taxon>Ecdysozoa</taxon>
        <taxon>Nematoda</taxon>
        <taxon>Chromadorea</taxon>
        <taxon>Rhabditida</taxon>
        <taxon>Rhabditina</taxon>
        <taxon>Rhabditomorpha</taxon>
        <taxon>Rhabditoidea</taxon>
        <taxon>Rhabditidae</taxon>
        <taxon>Peloderinae</taxon>
        <taxon>Caenorhabditis</taxon>
    </lineage>
</organism>
<dbReference type="PROSITE" id="PS51792">
    <property type="entry name" value="YIPPEE"/>
    <property type="match status" value="1"/>
</dbReference>
<protein>
    <recommendedName>
        <fullName evidence="4">Protein yippee-like</fullName>
    </recommendedName>
</protein>
<reference evidence="7" key="2">
    <citation type="submission" date="2022-06" db="UniProtKB">
        <authorList>
            <consortium name="EnsemblMetazoa"/>
        </authorList>
    </citation>
    <scope>IDENTIFICATION</scope>
    <source>
        <strain evidence="7">DF5081</strain>
    </source>
</reference>
<feature type="region of interest" description="Disordered" evidence="5">
    <location>
        <begin position="52"/>
        <end position="97"/>
    </location>
</feature>
<keyword evidence="8" id="KW-1185">Reference proteome</keyword>
<evidence type="ECO:0000256" key="1">
    <source>
        <dbReference type="ARBA" id="ARBA00005613"/>
    </source>
</evidence>
<sequence>MTTGWHIVRDVFCIECKNKLGWMYEMAIEEQQKYKEGQIILENALICKISDGIRDPLGEDDDDKMPEPNIEQPPRTRSPSESSQNSRSNSESGSSGF</sequence>
<dbReference type="EnsemblMetazoa" id="CJA10143.1">
    <property type="protein sequence ID" value="CJA10143.1"/>
    <property type="gene ID" value="WBGene00129347"/>
</dbReference>
<dbReference type="AlphaFoldDB" id="A0A8R1HY75"/>
<feature type="domain" description="Yippee" evidence="6">
    <location>
        <begin position="1"/>
        <end position="50"/>
    </location>
</feature>
<keyword evidence="3" id="KW-0862">Zinc</keyword>
<dbReference type="Proteomes" id="UP000005237">
    <property type="component" value="Unassembled WGS sequence"/>
</dbReference>
<evidence type="ECO:0000256" key="4">
    <source>
        <dbReference type="RuleBase" id="RU110713"/>
    </source>
</evidence>
<proteinExistence type="inferred from homology"/>
<feature type="compositionally biased region" description="Low complexity" evidence="5">
    <location>
        <begin position="77"/>
        <end position="97"/>
    </location>
</feature>
<evidence type="ECO:0000256" key="5">
    <source>
        <dbReference type="SAM" id="MobiDB-lite"/>
    </source>
</evidence>
<comment type="similarity">
    <text evidence="1 4">Belongs to the yippee family.</text>
</comment>
<name>A0A8R1HY75_CAEJA</name>
<evidence type="ECO:0000256" key="2">
    <source>
        <dbReference type="ARBA" id="ARBA00022723"/>
    </source>
</evidence>
<accession>A0A8R1HY75</accession>
<evidence type="ECO:0000256" key="3">
    <source>
        <dbReference type="ARBA" id="ARBA00022833"/>
    </source>
</evidence>
<dbReference type="InterPro" id="IPR034751">
    <property type="entry name" value="Yippee"/>
</dbReference>
<dbReference type="InterPro" id="IPR039058">
    <property type="entry name" value="Yippee_fam"/>
</dbReference>
<dbReference type="PANTHER" id="PTHR13848">
    <property type="entry name" value="PROTEIN YIPPEE-LIKE CG15309-RELATED"/>
    <property type="match status" value="1"/>
</dbReference>
<evidence type="ECO:0000313" key="8">
    <source>
        <dbReference type="Proteomes" id="UP000005237"/>
    </source>
</evidence>
<evidence type="ECO:0000259" key="6">
    <source>
        <dbReference type="PROSITE" id="PS51792"/>
    </source>
</evidence>